<protein>
    <submittedName>
        <fullName evidence="5">Thioredoxin domain-containing protein 16</fullName>
    </submittedName>
</protein>
<dbReference type="EMBL" id="JAIZAY010000003">
    <property type="protein sequence ID" value="KAJ8045996.1"/>
    <property type="molecule type" value="Genomic_DNA"/>
</dbReference>
<feature type="domain" description="TXNDC16 second thioredoxin-like" evidence="4">
    <location>
        <begin position="134"/>
        <end position="247"/>
    </location>
</feature>
<dbReference type="Proteomes" id="UP001152320">
    <property type="component" value="Chromosome 3"/>
</dbReference>
<dbReference type="Pfam" id="PF24509">
    <property type="entry name" value="TXNDC16_2nd"/>
    <property type="match status" value="1"/>
</dbReference>
<dbReference type="InterPro" id="IPR057639">
    <property type="entry name" value="TXNDC16_N"/>
</dbReference>
<dbReference type="InterPro" id="IPR057642">
    <property type="entry name" value="TXNDC16_2nd"/>
</dbReference>
<evidence type="ECO:0000256" key="1">
    <source>
        <dbReference type="SAM" id="MobiDB-lite"/>
    </source>
</evidence>
<feature type="region of interest" description="Disordered" evidence="1">
    <location>
        <begin position="822"/>
        <end position="870"/>
    </location>
</feature>
<dbReference type="PANTHER" id="PTHR22699">
    <property type="entry name" value="THIOREDOXIN DOMAIN-CONTAINING PROTEIN 16"/>
    <property type="match status" value="1"/>
</dbReference>
<dbReference type="InterPro" id="IPR013766">
    <property type="entry name" value="Thioredoxin_domain"/>
</dbReference>
<evidence type="ECO:0000259" key="3">
    <source>
        <dbReference type="Pfam" id="PF24508"/>
    </source>
</evidence>
<dbReference type="PANTHER" id="PTHR22699:SF1">
    <property type="entry name" value="THIOREDOXIN DOMAIN-CONTAINING PROTEIN 16"/>
    <property type="match status" value="1"/>
</dbReference>
<proteinExistence type="predicted"/>
<dbReference type="Gene3D" id="3.40.30.10">
    <property type="entry name" value="Glutaredoxin"/>
    <property type="match status" value="2"/>
</dbReference>
<sequence length="870" mass="98742">MALLSFRTFALNYRQSDGHSDVTTWKNTVTVEKFSDLVNQPYVAVYFAAGQGRPKDAFTQRFNNYFADAKNYLSDFGVEVGVVDCFTSSEHQVCNKEGIEDHVFFYRKGRLLTDLPLDTMFNLDAIVANILHLVLLQEVPLLQNRAELDKFMAGAAGKRDIMLARMKAVGIPEDRAFIETAFAFNGKYQFIMTTVNDDFGIDSGWESGSNSVWLLQCTKVEPGQQCPVVPFTNVITLEKLVIFMKGLQVSNAVELTEDSAIEFLQLDIPVLYLSGSSDQIPQLRTLMNTLAGEFVGSVGFILINRDTVTDNIKQKWDVSRFLDCVNICVFLESQDRVDAIEGTVTIDTVREALVKILVERNESDMQEDEDDEEANDEIYTTSQETQDDPLEVALFRLQAERQLNISHTQLLTDKTFPEFIGNNMVSMVLFTVKWNPICMTFVEDYQEAGLVASDWTKNGSNPLARVECSDWPDVCELNNVTNYPVLKLYKTSNLIEDYHGGFEIRNVLKAFFLHNTKQPIYLSSKLQFWSFIEGSNPKFAKEYLESVVIGIFPENSIEERKIFGEIAEELRGSFLLAECSQDCAVEGSNKFNTDGPSVVVIKWRDSHQPYVVFHGAFSELSNFISASSKHVLPELSPATLPSLLQHQHQSIVMLFHQRDASSLLAENELAKVAIRKQFDPIPMAWIDTSSEGNLGRRIFQSYSLPIQPDFPQLVYLNRKINSVCLYPHSPQYSESLLTEWLENTLNEGQTCSGCVVFISEPGLHLSRSPTFHDITSGIRTVHLTEFGDRRTSALKHREWKEMVKAYDFLAYIREDEAKLEKEKVDHKPSGRIRQTKHVKQDKELVEEPLENEHVESKEKVATVGHAHTEL</sequence>
<name>A0A9Q1CJB4_HOLLE</name>
<gene>
    <name evidence="5" type="ORF">HOLleu_09140</name>
</gene>
<dbReference type="Pfam" id="PF13848">
    <property type="entry name" value="Thioredoxin_6"/>
    <property type="match status" value="1"/>
</dbReference>
<organism evidence="5 6">
    <name type="scientific">Holothuria leucospilota</name>
    <name type="common">Black long sea cucumber</name>
    <name type="synonym">Mertensiothuria leucospilota</name>
    <dbReference type="NCBI Taxonomy" id="206669"/>
    <lineage>
        <taxon>Eukaryota</taxon>
        <taxon>Metazoa</taxon>
        <taxon>Echinodermata</taxon>
        <taxon>Eleutherozoa</taxon>
        <taxon>Echinozoa</taxon>
        <taxon>Holothuroidea</taxon>
        <taxon>Aspidochirotacea</taxon>
        <taxon>Aspidochirotida</taxon>
        <taxon>Holothuriidae</taxon>
        <taxon>Holothuria</taxon>
    </lineage>
</organism>
<dbReference type="SUPFAM" id="SSF52833">
    <property type="entry name" value="Thioredoxin-like"/>
    <property type="match status" value="1"/>
</dbReference>
<dbReference type="Pfam" id="PF00085">
    <property type="entry name" value="Thioredoxin"/>
    <property type="match status" value="1"/>
</dbReference>
<dbReference type="CDD" id="cd02981">
    <property type="entry name" value="PDI_b_family"/>
    <property type="match status" value="1"/>
</dbReference>
<feature type="domain" description="Thioredoxin" evidence="2">
    <location>
        <begin position="409"/>
        <end position="503"/>
    </location>
</feature>
<evidence type="ECO:0000259" key="4">
    <source>
        <dbReference type="Pfam" id="PF24509"/>
    </source>
</evidence>
<evidence type="ECO:0000259" key="2">
    <source>
        <dbReference type="Pfam" id="PF00085"/>
    </source>
</evidence>
<dbReference type="CDD" id="cd02961">
    <property type="entry name" value="PDI_a_family"/>
    <property type="match status" value="1"/>
</dbReference>
<feature type="compositionally biased region" description="Basic and acidic residues" evidence="1">
    <location>
        <begin position="838"/>
        <end position="870"/>
    </location>
</feature>
<dbReference type="InterPro" id="IPR040090">
    <property type="entry name" value="TXNDC16"/>
</dbReference>
<feature type="domain" description="TXNDC16 N-terminal" evidence="3">
    <location>
        <begin position="32"/>
        <end position="131"/>
    </location>
</feature>
<reference evidence="5" key="1">
    <citation type="submission" date="2021-10" db="EMBL/GenBank/DDBJ databases">
        <title>Tropical sea cucumber genome reveals ecological adaptation and Cuvierian tubules defense mechanism.</title>
        <authorList>
            <person name="Chen T."/>
        </authorList>
    </citation>
    <scope>NUCLEOTIDE SEQUENCE</scope>
    <source>
        <strain evidence="5">Nanhai2018</strain>
        <tissue evidence="5">Muscle</tissue>
    </source>
</reference>
<dbReference type="AlphaFoldDB" id="A0A9Q1CJB4"/>
<comment type="caution">
    <text evidence="5">The sequence shown here is derived from an EMBL/GenBank/DDBJ whole genome shotgun (WGS) entry which is preliminary data.</text>
</comment>
<evidence type="ECO:0000313" key="6">
    <source>
        <dbReference type="Proteomes" id="UP001152320"/>
    </source>
</evidence>
<keyword evidence="6" id="KW-1185">Reference proteome</keyword>
<accession>A0A9Q1CJB4</accession>
<dbReference type="Pfam" id="PF24508">
    <property type="entry name" value="TXNDC16_N"/>
    <property type="match status" value="1"/>
</dbReference>
<evidence type="ECO:0000313" key="5">
    <source>
        <dbReference type="EMBL" id="KAJ8045996.1"/>
    </source>
</evidence>
<dbReference type="InterPro" id="IPR036249">
    <property type="entry name" value="Thioredoxin-like_sf"/>
</dbReference>
<dbReference type="OrthoDB" id="427280at2759"/>